<sequence length="247" mass="26880">MHRAIKRKIGVGGTKMDQKLDQIHKPNLIINGVSSAGGGDYDKVKIDGVGTINGHLNAAVFHTNGITKVYGNLQADEMDCDGMIKIDGHLSAGKSVVDGTLKVKGSVRSDHFTVNGLLRVEGDCEVETMEIAGSFEVNGLLNAGRMNANLHWKSQAKEIGVEFIKVRRVSKSSWSKLWRWMLPKAVPGLKAEVIEGDDIDLEYTEADIVRGNRIRIGKGCSIGRVEYRTELNVIPGAKIGEEVKTGD</sequence>
<dbReference type="EMBL" id="SOMN01000027">
    <property type="protein sequence ID" value="TFE24299.1"/>
    <property type="molecule type" value="Genomic_DNA"/>
</dbReference>
<protein>
    <submittedName>
        <fullName evidence="1">Polymer-forming cytoskeletal protein</fullName>
    </submittedName>
</protein>
<dbReference type="Proteomes" id="UP000297900">
    <property type="component" value="Unassembled WGS sequence"/>
</dbReference>
<gene>
    <name evidence="1" type="ORF">E2980_16850</name>
</gene>
<organism evidence="1 2">
    <name type="scientific">Cohnella luojiensis</name>
    <dbReference type="NCBI Taxonomy" id="652876"/>
    <lineage>
        <taxon>Bacteria</taxon>
        <taxon>Bacillati</taxon>
        <taxon>Bacillota</taxon>
        <taxon>Bacilli</taxon>
        <taxon>Bacillales</taxon>
        <taxon>Paenibacillaceae</taxon>
        <taxon>Cohnella</taxon>
    </lineage>
</organism>
<accession>A0A4Y8LTS3</accession>
<reference evidence="1 2" key="1">
    <citation type="submission" date="2019-03" db="EMBL/GenBank/DDBJ databases">
        <title>Cohnella endophytica sp. nov., a novel endophytic bacterium isolated from bark of Sonneratia apetala.</title>
        <authorList>
            <person name="Tuo L."/>
        </authorList>
    </citation>
    <scope>NUCLEOTIDE SEQUENCE [LARGE SCALE GENOMIC DNA]</scope>
    <source>
        <strain evidence="1 2">CCTCC AB 208254</strain>
    </source>
</reference>
<dbReference type="AlphaFoldDB" id="A0A4Y8LTS3"/>
<dbReference type="OrthoDB" id="1730007at2"/>
<keyword evidence="2" id="KW-1185">Reference proteome</keyword>
<evidence type="ECO:0000313" key="1">
    <source>
        <dbReference type="EMBL" id="TFE24299.1"/>
    </source>
</evidence>
<proteinExistence type="predicted"/>
<comment type="caution">
    <text evidence="1">The sequence shown here is derived from an EMBL/GenBank/DDBJ whole genome shotgun (WGS) entry which is preliminary data.</text>
</comment>
<evidence type="ECO:0000313" key="2">
    <source>
        <dbReference type="Proteomes" id="UP000297900"/>
    </source>
</evidence>
<name>A0A4Y8LTS3_9BACL</name>